<evidence type="ECO:0000259" key="1">
    <source>
        <dbReference type="PROSITE" id="PS51746"/>
    </source>
</evidence>
<evidence type="ECO:0000313" key="2">
    <source>
        <dbReference type="EMBL" id="KJV05333.1"/>
    </source>
</evidence>
<dbReference type="SMART" id="SM00331">
    <property type="entry name" value="PP2C_SIG"/>
    <property type="match status" value="1"/>
</dbReference>
<dbReference type="Proteomes" id="UP000033684">
    <property type="component" value="Unassembled WGS sequence"/>
</dbReference>
<sequence>MSDTGKTRPVNQDNIGCIRFADANTVLAVVADGMGGHQGGETASRVAVETLQQHLTQHLLQQNTPQALSNAFNQANSAVFQHASTSTSLHGMGTTLVVLAVLNGLAYYANVGDSRLYLLRNGVCRQLSEDHTVVASLVKDGLLAPDAVKNHPDKHLLTHALGTRPQTTIAYSIKPLALEHGDCFLLCSDGLYDLVDDTEFNSIITTQTANKACSTLIELANTRGGFDNISAIVIKIHTTDSTPHTQAPMTNA</sequence>
<organism evidence="2 3">
    <name type="scientific">Methylocucumis oryzae</name>
    <dbReference type="NCBI Taxonomy" id="1632867"/>
    <lineage>
        <taxon>Bacteria</taxon>
        <taxon>Pseudomonadati</taxon>
        <taxon>Pseudomonadota</taxon>
        <taxon>Gammaproteobacteria</taxon>
        <taxon>Methylococcales</taxon>
        <taxon>Methylococcaceae</taxon>
        <taxon>Methylocucumis</taxon>
    </lineage>
</organism>
<keyword evidence="3" id="KW-1185">Reference proteome</keyword>
<dbReference type="CDD" id="cd00143">
    <property type="entry name" value="PP2Cc"/>
    <property type="match status" value="1"/>
</dbReference>
<accession>A0A0F3IFL5</accession>
<dbReference type="EMBL" id="LAJX01000247">
    <property type="protein sequence ID" value="KJV05333.1"/>
    <property type="molecule type" value="Genomic_DNA"/>
</dbReference>
<reference evidence="3" key="1">
    <citation type="submission" date="2015-03" db="EMBL/GenBank/DDBJ databases">
        <title>Draft genome sequence of a novel methanotroph (Sn10-6) isolated from flooded ricefield rhizosphere in India.</title>
        <authorList>
            <person name="Pandit P.S."/>
            <person name="Pore S.D."/>
            <person name="Arora P."/>
            <person name="Kapse N.G."/>
            <person name="Dhakephalkar P.K."/>
            <person name="Rahalkar M.C."/>
        </authorList>
    </citation>
    <scope>NUCLEOTIDE SEQUENCE [LARGE SCALE GENOMIC DNA]</scope>
    <source>
        <strain evidence="3">Sn10-6</strain>
    </source>
</reference>
<evidence type="ECO:0000313" key="3">
    <source>
        <dbReference type="Proteomes" id="UP000033684"/>
    </source>
</evidence>
<gene>
    <name evidence="2" type="ORF">VZ94_19030</name>
</gene>
<dbReference type="PANTHER" id="PTHR47992">
    <property type="entry name" value="PROTEIN PHOSPHATASE"/>
    <property type="match status" value="1"/>
</dbReference>
<dbReference type="NCBIfam" id="NF033484">
    <property type="entry name" value="Stp1_PP2C_phos"/>
    <property type="match status" value="1"/>
</dbReference>
<dbReference type="AlphaFoldDB" id="A0A0F3IFL5"/>
<proteinExistence type="predicted"/>
<dbReference type="Pfam" id="PF13672">
    <property type="entry name" value="PP2C_2"/>
    <property type="match status" value="1"/>
</dbReference>
<dbReference type="PROSITE" id="PS51746">
    <property type="entry name" value="PPM_2"/>
    <property type="match status" value="1"/>
</dbReference>
<name>A0A0F3IFL5_9GAMM</name>
<dbReference type="GO" id="GO:0004722">
    <property type="term" value="F:protein serine/threonine phosphatase activity"/>
    <property type="evidence" value="ECO:0007669"/>
    <property type="project" value="InterPro"/>
</dbReference>
<dbReference type="InterPro" id="IPR015655">
    <property type="entry name" value="PP2C"/>
</dbReference>
<dbReference type="InterPro" id="IPR036457">
    <property type="entry name" value="PPM-type-like_dom_sf"/>
</dbReference>
<protein>
    <recommendedName>
        <fullName evidence="1">PPM-type phosphatase domain-containing protein</fullName>
    </recommendedName>
</protein>
<dbReference type="InterPro" id="IPR001932">
    <property type="entry name" value="PPM-type_phosphatase-like_dom"/>
</dbReference>
<dbReference type="Gene3D" id="3.60.40.10">
    <property type="entry name" value="PPM-type phosphatase domain"/>
    <property type="match status" value="1"/>
</dbReference>
<dbReference type="SUPFAM" id="SSF81606">
    <property type="entry name" value="PP2C-like"/>
    <property type="match status" value="1"/>
</dbReference>
<comment type="caution">
    <text evidence="2">The sequence shown here is derived from an EMBL/GenBank/DDBJ whole genome shotgun (WGS) entry which is preliminary data.</text>
</comment>
<reference evidence="2 3" key="2">
    <citation type="journal article" date="2016" name="Microb. Ecol.">
        <title>Genome Characteristics of a Novel Type I Methanotroph (Sn10-6) Isolated from a Flooded Indian Rice Field.</title>
        <authorList>
            <person name="Rahalkar M.C."/>
            <person name="Pandit P.S."/>
            <person name="Dhakephalkar P.K."/>
            <person name="Pore S."/>
            <person name="Arora P."/>
            <person name="Kapse N."/>
        </authorList>
    </citation>
    <scope>NUCLEOTIDE SEQUENCE [LARGE SCALE GENOMIC DNA]</scope>
    <source>
        <strain evidence="2 3">Sn10-6</strain>
    </source>
</reference>
<feature type="domain" description="PPM-type phosphatase" evidence="1">
    <location>
        <begin position="1"/>
        <end position="236"/>
    </location>
</feature>
<dbReference type="SMART" id="SM00332">
    <property type="entry name" value="PP2Cc"/>
    <property type="match status" value="1"/>
</dbReference>